<dbReference type="NCBIfam" id="TIGR01907">
    <property type="entry name" value="casE_Cse3"/>
    <property type="match status" value="1"/>
</dbReference>
<gene>
    <name evidence="1" type="ORF">BSOLF_1470</name>
</gene>
<dbReference type="AlphaFoldDB" id="A0A2R6XZB3"/>
<dbReference type="SUPFAM" id="SSF117987">
    <property type="entry name" value="CRISPR-associated protein"/>
    <property type="match status" value="1"/>
</dbReference>
<dbReference type="Gene3D" id="3.30.70.1210">
    <property type="entry name" value="Crispr-associated protein, domain 2"/>
    <property type="match status" value="1"/>
</dbReference>
<comment type="caution">
    <text evidence="1">The sequence shown here is derived from an EMBL/GenBank/DDBJ whole genome shotgun (WGS) entry which is preliminary data.</text>
</comment>
<reference evidence="2" key="1">
    <citation type="journal article" date="2018" name="Sci. Rep.">
        <title>Lignite coal burning seam in the remote Altai Mountains harbors a hydrogen-driven thermophilic microbial community.</title>
        <authorList>
            <person name="Kadnikov V.V."/>
            <person name="Mardanov A.V."/>
            <person name="Ivasenko D.A."/>
            <person name="Antsiferov D.V."/>
            <person name="Beletsky A.V."/>
            <person name="Karnachuk O.V."/>
            <person name="Ravin N.V."/>
        </authorList>
    </citation>
    <scope>NUCLEOTIDE SEQUENCE [LARGE SCALE GENOMIC DNA]</scope>
</reference>
<sequence>MNTLYMIEIKLNLKNVLQYVYHQEMLKREDEDLGYALHVWLKAAFQDIAPKPWRLLVDERRPSRLLAYSLYDGESLKEALLQFADPSASAAVEEFDEDIQSKKMPIIKKGTRLGFELFAAPVGRKARSGVEKDYFLLKIDQMQEHSKGEPHLQKTMTREEAYHDWLKHRLEKDGSATLHQASLDGFRLVKMHRRTQRYNTNGQEERHSSQLVRPQVLLRGELSVNDEDKFQNLLLSGVGRHTAFGYGMLLLRPPQKYK</sequence>
<accession>A0A2R6XZB3</accession>
<name>A0A2R6XZB3_9BACL</name>
<protein>
    <submittedName>
        <fullName evidence="1">CRISPR-associated protein, Cse3 family</fullName>
    </submittedName>
</protein>
<dbReference type="InterPro" id="IPR010179">
    <property type="entry name" value="CRISPR-assoc_prot_Cse3"/>
</dbReference>
<dbReference type="SMART" id="SM01101">
    <property type="entry name" value="CRISPR_assoc"/>
    <property type="match status" value="1"/>
</dbReference>
<proteinExistence type="predicted"/>
<dbReference type="EMBL" id="PEBX01000073">
    <property type="protein sequence ID" value="PTQ55777.1"/>
    <property type="molecule type" value="Genomic_DNA"/>
</dbReference>
<evidence type="ECO:0000313" key="1">
    <source>
        <dbReference type="EMBL" id="PTQ55777.1"/>
    </source>
</evidence>
<organism evidence="1 2">
    <name type="scientific">Candidatus Carbonibacillus altaicus</name>
    <dbReference type="NCBI Taxonomy" id="2163959"/>
    <lineage>
        <taxon>Bacteria</taxon>
        <taxon>Bacillati</taxon>
        <taxon>Bacillota</taxon>
        <taxon>Bacilli</taxon>
        <taxon>Bacillales</taxon>
        <taxon>Candidatus Carbonibacillus</taxon>
    </lineage>
</organism>
<dbReference type="Proteomes" id="UP000244338">
    <property type="component" value="Unassembled WGS sequence"/>
</dbReference>
<dbReference type="Pfam" id="PF08798">
    <property type="entry name" value="CRISPR_assoc"/>
    <property type="match status" value="1"/>
</dbReference>
<evidence type="ECO:0000313" key="2">
    <source>
        <dbReference type="Proteomes" id="UP000244338"/>
    </source>
</evidence>